<comment type="caution">
    <text evidence="1">The sequence shown here is derived from an EMBL/GenBank/DDBJ whole genome shotgun (WGS) entry which is preliminary data.</text>
</comment>
<dbReference type="EMBL" id="JACSQL010000011">
    <property type="protein sequence ID" value="MBD7970362.1"/>
    <property type="molecule type" value="Genomic_DNA"/>
</dbReference>
<evidence type="ECO:0000313" key="1">
    <source>
        <dbReference type="EMBL" id="MBD7970362.1"/>
    </source>
</evidence>
<organism evidence="1 2">
    <name type="scientific">Paenibacillus gallinarum</name>
    <dbReference type="NCBI Taxonomy" id="2762232"/>
    <lineage>
        <taxon>Bacteria</taxon>
        <taxon>Bacillati</taxon>
        <taxon>Bacillota</taxon>
        <taxon>Bacilli</taxon>
        <taxon>Bacillales</taxon>
        <taxon>Paenibacillaceae</taxon>
        <taxon>Paenibacillus</taxon>
    </lineage>
</organism>
<gene>
    <name evidence="1" type="ORF">H9647_20040</name>
</gene>
<keyword evidence="2" id="KW-1185">Reference proteome</keyword>
<dbReference type="RefSeq" id="WP_191803366.1">
    <property type="nucleotide sequence ID" value="NZ_JACSQL010000011.1"/>
</dbReference>
<reference evidence="1 2" key="1">
    <citation type="submission" date="2020-08" db="EMBL/GenBank/DDBJ databases">
        <title>A Genomic Blueprint of the Chicken Gut Microbiome.</title>
        <authorList>
            <person name="Gilroy R."/>
            <person name="Ravi A."/>
            <person name="Getino M."/>
            <person name="Pursley I."/>
            <person name="Horton D.L."/>
            <person name="Alikhan N.-F."/>
            <person name="Baker D."/>
            <person name="Gharbi K."/>
            <person name="Hall N."/>
            <person name="Watson M."/>
            <person name="Adriaenssens E.M."/>
            <person name="Foster-Nyarko E."/>
            <person name="Jarju S."/>
            <person name="Secka A."/>
            <person name="Antonio M."/>
            <person name="Oren A."/>
            <person name="Chaudhuri R."/>
            <person name="La Ragione R.M."/>
            <person name="Hildebrand F."/>
            <person name="Pallen M.J."/>
        </authorList>
    </citation>
    <scope>NUCLEOTIDE SEQUENCE [LARGE SCALE GENOMIC DNA]</scope>
    <source>
        <strain evidence="1 2">Sa2BVA9</strain>
    </source>
</reference>
<proteinExistence type="predicted"/>
<name>A0ABR8T3T1_9BACL</name>
<evidence type="ECO:0000313" key="2">
    <source>
        <dbReference type="Proteomes" id="UP000608071"/>
    </source>
</evidence>
<accession>A0ABR8T3T1</accession>
<sequence>MKKVKQVKGFVIAEDKEKRLHIFSKDEWSYGAGFRYAEWDADNMQEAIDFIESY</sequence>
<protein>
    <submittedName>
        <fullName evidence="1">Uncharacterized protein</fullName>
    </submittedName>
</protein>
<dbReference type="Proteomes" id="UP000608071">
    <property type="component" value="Unassembled WGS sequence"/>
</dbReference>